<dbReference type="PROSITE" id="PS00018">
    <property type="entry name" value="EF_HAND_1"/>
    <property type="match status" value="1"/>
</dbReference>
<keyword evidence="3" id="KW-0067">ATP-binding</keyword>
<proteinExistence type="predicted"/>
<keyword evidence="6" id="KW-1185">Reference proteome</keyword>
<evidence type="ECO:0000313" key="6">
    <source>
        <dbReference type="Proteomes" id="UP000187209"/>
    </source>
</evidence>
<evidence type="ECO:0000256" key="3">
    <source>
        <dbReference type="ARBA" id="ARBA00022840"/>
    </source>
</evidence>
<dbReference type="PANTHER" id="PTHR12241">
    <property type="entry name" value="TUBULIN POLYGLUTAMYLASE"/>
    <property type="match status" value="1"/>
</dbReference>
<dbReference type="SUPFAM" id="SSF56059">
    <property type="entry name" value="Glutathione synthetase ATP-binding domain-like"/>
    <property type="match status" value="1"/>
</dbReference>
<evidence type="ECO:0000256" key="4">
    <source>
        <dbReference type="SAM" id="Phobius"/>
    </source>
</evidence>
<dbReference type="InterPro" id="IPR018247">
    <property type="entry name" value="EF_Hand_1_Ca_BS"/>
</dbReference>
<dbReference type="Proteomes" id="UP000187209">
    <property type="component" value="Unassembled WGS sequence"/>
</dbReference>
<feature type="transmembrane region" description="Helical" evidence="4">
    <location>
        <begin position="7"/>
        <end position="25"/>
    </location>
</feature>
<dbReference type="GO" id="GO:0036064">
    <property type="term" value="C:ciliary basal body"/>
    <property type="evidence" value="ECO:0007669"/>
    <property type="project" value="TreeGrafter"/>
</dbReference>
<dbReference type="GO" id="GO:0000226">
    <property type="term" value="P:microtubule cytoskeleton organization"/>
    <property type="evidence" value="ECO:0007669"/>
    <property type="project" value="TreeGrafter"/>
</dbReference>
<dbReference type="OrthoDB" id="288171at2759"/>
<evidence type="ECO:0000256" key="1">
    <source>
        <dbReference type="ARBA" id="ARBA00022598"/>
    </source>
</evidence>
<keyword evidence="4" id="KW-1133">Transmembrane helix</keyword>
<keyword evidence="2" id="KW-0547">Nucleotide-binding</keyword>
<organism evidence="5 6">
    <name type="scientific">Stentor coeruleus</name>
    <dbReference type="NCBI Taxonomy" id="5963"/>
    <lineage>
        <taxon>Eukaryota</taxon>
        <taxon>Sar</taxon>
        <taxon>Alveolata</taxon>
        <taxon>Ciliophora</taxon>
        <taxon>Postciliodesmatophora</taxon>
        <taxon>Heterotrichea</taxon>
        <taxon>Heterotrichida</taxon>
        <taxon>Stentoridae</taxon>
        <taxon>Stentor</taxon>
    </lineage>
</organism>
<dbReference type="GO" id="GO:0070740">
    <property type="term" value="F:tubulin-glutamic acid ligase activity"/>
    <property type="evidence" value="ECO:0007669"/>
    <property type="project" value="TreeGrafter"/>
</dbReference>
<dbReference type="GO" id="GO:0015631">
    <property type="term" value="F:tubulin binding"/>
    <property type="evidence" value="ECO:0007669"/>
    <property type="project" value="TreeGrafter"/>
</dbReference>
<sequence>MRVIWKAFIIGFLVVNSGFGIWLFFKLESQSFDTVRKSFIHKEVNMTDIKNSQAWEEYMVYNRFDQDHENVVDDKDYCVLVKEYRAQHKPLLDYRGMPLPMERLIFSDYMPGNLVKDVINNYATLVYKYHYLDVSADFPKEKIPYYVNMFFHKTPYWHYYHELGTEFLCPGQMYNHIPGHEHMINKDDSAKAARIYGKKYENRKDCFYQWSFMPLTIDLSAEGECKLFFKHIEDRKFQGIEWIMKKSRNSHNGEGVILLTKSKLRGLKVMYKHGKKCGEINDKFIVQKYIGNPLTVEGKKFDFRVYMLIASVDPLIILYHDGFLRVSLTQYDVSSEESGSHITNTHQALEFVKTLNTTEDERDEMMKEQMWSFEKFEDYMIKQGKVKMNWLNDYVRPLMKKKMYHLVQMHIPNLIKHPGVFEMYGLDYIFDDDLNLWLLEVNRSPAMQATTEEKGKLQGTMIKDILDIEYAILYGIELDPIVENTTFNMIFDDRKHGMDKYYGLIDSECV</sequence>
<comment type="caution">
    <text evidence="5">The sequence shown here is derived from an EMBL/GenBank/DDBJ whole genome shotgun (WGS) entry which is preliminary data.</text>
</comment>
<evidence type="ECO:0000256" key="2">
    <source>
        <dbReference type="ARBA" id="ARBA00022741"/>
    </source>
</evidence>
<dbReference type="InterPro" id="IPR004344">
    <property type="entry name" value="TTL/TTLL_fam"/>
</dbReference>
<gene>
    <name evidence="5" type="ORF">SteCoe_2072</name>
</gene>
<keyword evidence="4" id="KW-0472">Membrane</keyword>
<evidence type="ECO:0000313" key="5">
    <source>
        <dbReference type="EMBL" id="OMJ94729.1"/>
    </source>
</evidence>
<name>A0A1R2D0D4_9CILI</name>
<dbReference type="GO" id="GO:0005524">
    <property type="term" value="F:ATP binding"/>
    <property type="evidence" value="ECO:0007669"/>
    <property type="project" value="UniProtKB-KW"/>
</dbReference>
<accession>A0A1R2D0D4</accession>
<protein>
    <recommendedName>
        <fullName evidence="7">EF-hand domain-containing protein</fullName>
    </recommendedName>
</protein>
<keyword evidence="4" id="KW-0812">Transmembrane</keyword>
<dbReference type="EMBL" id="MPUH01000022">
    <property type="protein sequence ID" value="OMJ94729.1"/>
    <property type="molecule type" value="Genomic_DNA"/>
</dbReference>
<evidence type="ECO:0008006" key="7">
    <source>
        <dbReference type="Google" id="ProtNLM"/>
    </source>
</evidence>
<keyword evidence="1" id="KW-0436">Ligase</keyword>
<dbReference type="Pfam" id="PF03133">
    <property type="entry name" value="TTL"/>
    <property type="match status" value="1"/>
</dbReference>
<dbReference type="PROSITE" id="PS51221">
    <property type="entry name" value="TTL"/>
    <property type="match status" value="1"/>
</dbReference>
<reference evidence="5 6" key="1">
    <citation type="submission" date="2016-11" db="EMBL/GenBank/DDBJ databases">
        <title>The macronuclear genome of Stentor coeruleus: a giant cell with tiny introns.</title>
        <authorList>
            <person name="Slabodnick M."/>
            <person name="Ruby J.G."/>
            <person name="Reiff S.B."/>
            <person name="Swart E.C."/>
            <person name="Gosai S."/>
            <person name="Prabakaran S."/>
            <person name="Witkowska E."/>
            <person name="Larue G.E."/>
            <person name="Fisher S."/>
            <person name="Freeman R.M."/>
            <person name="Gunawardena J."/>
            <person name="Chu W."/>
            <person name="Stover N.A."/>
            <person name="Gregory B.D."/>
            <person name="Nowacki M."/>
            <person name="Derisi J."/>
            <person name="Roy S.W."/>
            <person name="Marshall W.F."/>
            <person name="Sood P."/>
        </authorList>
    </citation>
    <scope>NUCLEOTIDE SEQUENCE [LARGE SCALE GENOMIC DNA]</scope>
    <source>
        <strain evidence="5">WM001</strain>
    </source>
</reference>
<dbReference type="PANTHER" id="PTHR12241:SF147">
    <property type="entry name" value="TUBULIN POLYGLUTAMYLASE TTLL7"/>
    <property type="match status" value="1"/>
</dbReference>
<dbReference type="AlphaFoldDB" id="A0A1R2D0D4"/>
<dbReference type="Gene3D" id="3.30.470.20">
    <property type="entry name" value="ATP-grasp fold, B domain"/>
    <property type="match status" value="1"/>
</dbReference>